<dbReference type="EMBL" id="QGKL01000042">
    <property type="protein sequence ID" value="PWQ93888.1"/>
    <property type="molecule type" value="Genomic_DNA"/>
</dbReference>
<comment type="caution">
    <text evidence="2">The sequence shown here is derived from an EMBL/GenBank/DDBJ whole genome shotgun (WGS) entry which is preliminary data.</text>
</comment>
<dbReference type="Proteomes" id="UP000245506">
    <property type="component" value="Unassembled WGS sequence"/>
</dbReference>
<reference evidence="2 3" key="1">
    <citation type="submission" date="2018-05" db="EMBL/GenBank/DDBJ databases">
        <title>Leucothrix arctica sp. nov., isolated from Arctic seawater.</title>
        <authorList>
            <person name="Choi A."/>
            <person name="Baek K."/>
        </authorList>
    </citation>
    <scope>NUCLEOTIDE SEQUENCE [LARGE SCALE GENOMIC DNA]</scope>
    <source>
        <strain evidence="2 3">IMCC9719</strain>
    </source>
</reference>
<name>A0A317C5J7_9GAMM</name>
<evidence type="ECO:0000256" key="1">
    <source>
        <dbReference type="SAM" id="MobiDB-lite"/>
    </source>
</evidence>
<sequence length="70" mass="8374">MFMDSDTRTVSDKKKKRKTNKEAQLVIRLDTEQRKRFIDACQDIDSSASRELRGFIKKFLKHYEKGEFDD</sequence>
<evidence type="ECO:0000313" key="3">
    <source>
        <dbReference type="Proteomes" id="UP000245506"/>
    </source>
</evidence>
<dbReference type="AlphaFoldDB" id="A0A317C5J7"/>
<dbReference type="OrthoDB" id="5525774at2"/>
<gene>
    <name evidence="2" type="ORF">DKT75_20010</name>
</gene>
<evidence type="ECO:0008006" key="4">
    <source>
        <dbReference type="Google" id="ProtNLM"/>
    </source>
</evidence>
<protein>
    <recommendedName>
        <fullName evidence="4">CopG family transcriptional regulator</fullName>
    </recommendedName>
</protein>
<feature type="compositionally biased region" description="Basic and acidic residues" evidence="1">
    <location>
        <begin position="1"/>
        <end position="12"/>
    </location>
</feature>
<evidence type="ECO:0000313" key="2">
    <source>
        <dbReference type="EMBL" id="PWQ93888.1"/>
    </source>
</evidence>
<feature type="region of interest" description="Disordered" evidence="1">
    <location>
        <begin position="1"/>
        <end position="21"/>
    </location>
</feature>
<proteinExistence type="predicted"/>
<organism evidence="2 3">
    <name type="scientific">Leucothrix arctica</name>
    <dbReference type="NCBI Taxonomy" id="1481894"/>
    <lineage>
        <taxon>Bacteria</taxon>
        <taxon>Pseudomonadati</taxon>
        <taxon>Pseudomonadota</taxon>
        <taxon>Gammaproteobacteria</taxon>
        <taxon>Thiotrichales</taxon>
        <taxon>Thiotrichaceae</taxon>
        <taxon>Leucothrix</taxon>
    </lineage>
</organism>
<accession>A0A317C5J7</accession>
<keyword evidence="3" id="KW-1185">Reference proteome</keyword>